<evidence type="ECO:0000256" key="4">
    <source>
        <dbReference type="SAM" id="MobiDB-lite"/>
    </source>
</evidence>
<dbReference type="PANTHER" id="PTHR39472:SF1">
    <property type="entry name" value="EXPRESSED PROTEIN"/>
    <property type="match status" value="1"/>
</dbReference>
<evidence type="ECO:0000256" key="3">
    <source>
        <dbReference type="SAM" id="Coils"/>
    </source>
</evidence>
<dbReference type="Pfam" id="PF05769">
    <property type="entry name" value="SIKE"/>
    <property type="match status" value="1"/>
</dbReference>
<feature type="coiled-coil region" evidence="3">
    <location>
        <begin position="183"/>
        <end position="228"/>
    </location>
</feature>
<feature type="coiled-coil region" evidence="3">
    <location>
        <begin position="66"/>
        <end position="107"/>
    </location>
</feature>
<comment type="caution">
    <text evidence="5">The sequence shown here is derived from an EMBL/GenBank/DDBJ whole genome shotgun (WGS) entry which is preliminary data.</text>
</comment>
<sequence length="338" mass="38415">MYHDMEGDLIRAYQLLMELSEQNSHNHKMSGSLHGLADTLKTQSADLASGFTLRRVNTDISKEVFESELERQNAQIIIENHQLLQENRQLNGLLKEYEHTMETIMNKFRSHALAAQQHELTLTKHYEQLLLSRETAQMQTDLTSNTAVATSLQRLSENLHALLHSMAGEDSSEAHKDGKTRTAEEEQELLEQLLDTREDWAMEREAEITRLEKENEELRKLLGIDRANVEARGWLAEEARELAMAQYVPIVRQMREPSPQQEERPAQGISPFINMTQGPPGPQRSMQEVPGMRMTQGRRPAMFGQRGRGGGPALWEGAAHPPPPQERSWQAQAGLDLS</sequence>
<gene>
    <name evidence="5" type="ORF">PsYK624_023480</name>
</gene>
<dbReference type="EMBL" id="BPQB01000003">
    <property type="protein sequence ID" value="GJE86268.1"/>
    <property type="molecule type" value="Genomic_DNA"/>
</dbReference>
<evidence type="ECO:0000256" key="1">
    <source>
        <dbReference type="ARBA" id="ARBA00005537"/>
    </source>
</evidence>
<dbReference type="Proteomes" id="UP000703269">
    <property type="component" value="Unassembled WGS sequence"/>
</dbReference>
<evidence type="ECO:0000256" key="2">
    <source>
        <dbReference type="ARBA" id="ARBA00023054"/>
    </source>
</evidence>
<comment type="similarity">
    <text evidence="1">Belongs to the SIKE family.</text>
</comment>
<reference evidence="5 6" key="1">
    <citation type="submission" date="2021-08" db="EMBL/GenBank/DDBJ databases">
        <title>Draft Genome Sequence of Phanerochaete sordida strain YK-624.</title>
        <authorList>
            <person name="Mori T."/>
            <person name="Dohra H."/>
            <person name="Suzuki T."/>
            <person name="Kawagishi H."/>
            <person name="Hirai H."/>
        </authorList>
    </citation>
    <scope>NUCLEOTIDE SEQUENCE [LARGE SCALE GENOMIC DNA]</scope>
    <source>
        <strain evidence="5 6">YK-624</strain>
    </source>
</reference>
<accession>A0A9P3FZR5</accession>
<keyword evidence="2 3" id="KW-0175">Coiled coil</keyword>
<dbReference type="AlphaFoldDB" id="A0A9P3FZR5"/>
<dbReference type="OrthoDB" id="21214at2759"/>
<organism evidence="5 6">
    <name type="scientific">Phanerochaete sordida</name>
    <dbReference type="NCBI Taxonomy" id="48140"/>
    <lineage>
        <taxon>Eukaryota</taxon>
        <taxon>Fungi</taxon>
        <taxon>Dikarya</taxon>
        <taxon>Basidiomycota</taxon>
        <taxon>Agaricomycotina</taxon>
        <taxon>Agaricomycetes</taxon>
        <taxon>Polyporales</taxon>
        <taxon>Phanerochaetaceae</taxon>
        <taxon>Phanerochaete</taxon>
    </lineage>
</organism>
<evidence type="ECO:0000313" key="5">
    <source>
        <dbReference type="EMBL" id="GJE86268.1"/>
    </source>
</evidence>
<keyword evidence="6" id="KW-1185">Reference proteome</keyword>
<evidence type="ECO:0000313" key="6">
    <source>
        <dbReference type="Proteomes" id="UP000703269"/>
    </source>
</evidence>
<dbReference type="PANTHER" id="PTHR39472">
    <property type="entry name" value="EXPRESSED PROTEIN"/>
    <property type="match status" value="1"/>
</dbReference>
<protein>
    <submittedName>
        <fullName evidence="5">Uncharacterized protein</fullName>
    </submittedName>
</protein>
<proteinExistence type="inferred from homology"/>
<feature type="region of interest" description="Disordered" evidence="4">
    <location>
        <begin position="300"/>
        <end position="338"/>
    </location>
</feature>
<name>A0A9P3FZR5_9APHY</name>
<dbReference type="InterPro" id="IPR008555">
    <property type="entry name" value="SIKE"/>
</dbReference>